<feature type="signal peptide" evidence="1">
    <location>
        <begin position="1"/>
        <end position="24"/>
    </location>
</feature>
<protein>
    <submittedName>
        <fullName evidence="2">Uncharacterized protein</fullName>
    </submittedName>
</protein>
<name>A0A0J9XI32_GEOCN</name>
<evidence type="ECO:0000313" key="3">
    <source>
        <dbReference type="Proteomes" id="UP000242525"/>
    </source>
</evidence>
<gene>
    <name evidence="2" type="ORF">BN980_GECA18s00164g</name>
</gene>
<evidence type="ECO:0000313" key="2">
    <source>
        <dbReference type="EMBL" id="CDO56960.1"/>
    </source>
</evidence>
<reference evidence="2" key="1">
    <citation type="submission" date="2014-03" db="EMBL/GenBank/DDBJ databases">
        <authorList>
            <person name="Casaregola S."/>
        </authorList>
    </citation>
    <scope>NUCLEOTIDE SEQUENCE [LARGE SCALE GENOMIC DNA]</scope>
    <source>
        <strain evidence="2">CLIB 918</strain>
    </source>
</reference>
<dbReference type="Proteomes" id="UP000242525">
    <property type="component" value="Unassembled WGS sequence"/>
</dbReference>
<proteinExistence type="predicted"/>
<evidence type="ECO:0000256" key="1">
    <source>
        <dbReference type="SAM" id="SignalP"/>
    </source>
</evidence>
<keyword evidence="1" id="KW-0732">Signal</keyword>
<dbReference type="OrthoDB" id="4024574at2759"/>
<comment type="caution">
    <text evidence="2">The sequence shown here is derived from an EMBL/GenBank/DDBJ whole genome shotgun (WGS) entry which is preliminary data.</text>
</comment>
<sequence>MSSISAILFVILLIITQTWQPFCAGSLFIKEDQVCDPMGTNIVVYTGFRFTRQYTFIPPQLSVLEPLRAGSAADTTTRRDPSLRGRLKHKTKKMPLKGGTIRHYLRLTHCTKGRVDYEGYVSMPRNSGFVWGVDVCGFRIHKKGISERAWRAAREAVVRTAKVVGSPWEHTKKAWAWVDMLRTERPINDTTEALAATLNAQQKKEIEKDRLTNPHRGSEWCYRAVRRKKYALREVSIYMPNTFVGGLFLCPRSVAAGGSVDCTNRNAVPIAPLYADPALNSPFLAFETARDANPAYGLTKLSRSRRLLYHTPFAMRRIVNRVAYFYTKNAVSIESLLPFNTPVETAVGVASEWPAWARSLDVNEQYTYTRGDLSSLNEAITLMGNLLQNLFSIGSKKLPWERTSTDDLFSINWERNGDMIPVNVDQSTYDTSAARENLGLGAVFVEDIWRVVDNLKLKRDKAVTLLQRLQEPFDVLDIPD</sequence>
<organism evidence="2 3">
    <name type="scientific">Geotrichum candidum</name>
    <name type="common">Oospora lactis</name>
    <name type="synonym">Dipodascus geotrichum</name>
    <dbReference type="NCBI Taxonomy" id="1173061"/>
    <lineage>
        <taxon>Eukaryota</taxon>
        <taxon>Fungi</taxon>
        <taxon>Dikarya</taxon>
        <taxon>Ascomycota</taxon>
        <taxon>Saccharomycotina</taxon>
        <taxon>Dipodascomycetes</taxon>
        <taxon>Dipodascales</taxon>
        <taxon>Dipodascaceae</taxon>
        <taxon>Geotrichum</taxon>
    </lineage>
</organism>
<dbReference type="AlphaFoldDB" id="A0A0J9XI32"/>
<feature type="chain" id="PRO_5005325937" evidence="1">
    <location>
        <begin position="25"/>
        <end position="480"/>
    </location>
</feature>
<dbReference type="EMBL" id="CCBN010000018">
    <property type="protein sequence ID" value="CDO56960.1"/>
    <property type="molecule type" value="Genomic_DNA"/>
</dbReference>
<accession>A0A0J9XI32</accession>
<keyword evidence="3" id="KW-1185">Reference proteome</keyword>